<keyword evidence="1" id="KW-0410">Iron transport</keyword>
<comment type="caution">
    <text evidence="9">The sequence shown here is derived from an EMBL/GenBank/DDBJ whole genome shotgun (WGS) entry which is preliminary data.</text>
</comment>
<keyword evidence="5" id="KW-0998">Cell outer membrane</keyword>
<evidence type="ECO:0000313" key="9">
    <source>
        <dbReference type="EMBL" id="PPK76183.1"/>
    </source>
</evidence>
<feature type="signal peptide" evidence="7">
    <location>
        <begin position="1"/>
        <end position="32"/>
    </location>
</feature>
<dbReference type="Gene3D" id="2.170.130.10">
    <property type="entry name" value="TonB-dependent receptor, plug domain"/>
    <property type="match status" value="1"/>
</dbReference>
<dbReference type="SUPFAM" id="SSF56935">
    <property type="entry name" value="Porins"/>
    <property type="match status" value="1"/>
</dbReference>
<dbReference type="Pfam" id="PF07715">
    <property type="entry name" value="Plug"/>
    <property type="match status" value="1"/>
</dbReference>
<protein>
    <submittedName>
        <fullName evidence="9">TonB-dependent receptor-like protein</fullName>
    </submittedName>
</protein>
<dbReference type="GO" id="GO:0009279">
    <property type="term" value="C:cell outer membrane"/>
    <property type="evidence" value="ECO:0007669"/>
    <property type="project" value="UniProtKB-SubCell"/>
</dbReference>
<keyword evidence="9" id="KW-0675">Receptor</keyword>
<keyword evidence="5" id="KW-1134">Transmembrane beta strand</keyword>
<evidence type="ECO:0000256" key="2">
    <source>
        <dbReference type="ARBA" id="ARBA00022729"/>
    </source>
</evidence>
<dbReference type="AlphaFoldDB" id="A0A2S6HFK7"/>
<feature type="region of interest" description="Disordered" evidence="6">
    <location>
        <begin position="61"/>
        <end position="82"/>
    </location>
</feature>
<name>A0A2S6HFK7_9GAMM</name>
<proteinExistence type="inferred from homology"/>
<dbReference type="PANTHER" id="PTHR32552:SF68">
    <property type="entry name" value="FERRICHROME OUTER MEMBRANE TRANSPORTER_PHAGE RECEPTOR"/>
    <property type="match status" value="1"/>
</dbReference>
<evidence type="ECO:0000256" key="5">
    <source>
        <dbReference type="PROSITE-ProRule" id="PRU01360"/>
    </source>
</evidence>
<reference evidence="9 10" key="1">
    <citation type="submission" date="2018-02" db="EMBL/GenBank/DDBJ databases">
        <title>Subsurface microbial communities from deep shales in Ohio and West Virginia, USA.</title>
        <authorList>
            <person name="Wrighton K."/>
        </authorList>
    </citation>
    <scope>NUCLEOTIDE SEQUENCE [LARGE SCALE GENOMIC DNA]</scope>
    <source>
        <strain evidence="9 10">OWC-DMM</strain>
    </source>
</reference>
<dbReference type="GO" id="GO:0015344">
    <property type="term" value="F:siderophore uptake transmembrane transporter activity"/>
    <property type="evidence" value="ECO:0007669"/>
    <property type="project" value="TreeGrafter"/>
</dbReference>
<evidence type="ECO:0000256" key="3">
    <source>
        <dbReference type="ARBA" id="ARBA00023004"/>
    </source>
</evidence>
<keyword evidence="5" id="KW-0813">Transport</keyword>
<dbReference type="PROSITE" id="PS52016">
    <property type="entry name" value="TONB_DEPENDENT_REC_3"/>
    <property type="match status" value="1"/>
</dbReference>
<dbReference type="EMBL" id="PTIZ01000004">
    <property type="protein sequence ID" value="PPK76183.1"/>
    <property type="molecule type" value="Genomic_DNA"/>
</dbReference>
<keyword evidence="2 7" id="KW-0732">Signal</keyword>
<evidence type="ECO:0000256" key="1">
    <source>
        <dbReference type="ARBA" id="ARBA00022496"/>
    </source>
</evidence>
<dbReference type="Proteomes" id="UP000240010">
    <property type="component" value="Unassembled WGS sequence"/>
</dbReference>
<dbReference type="InterPro" id="IPR012910">
    <property type="entry name" value="Plug_dom"/>
</dbReference>
<accession>A0A2S6HFK7</accession>
<comment type="subcellular location">
    <subcellularLocation>
        <location evidence="5">Cell outer membrane</location>
        <topology evidence="5">Multi-pass membrane protein</topology>
    </subcellularLocation>
</comment>
<dbReference type="PANTHER" id="PTHR32552">
    <property type="entry name" value="FERRICHROME IRON RECEPTOR-RELATED"/>
    <property type="match status" value="1"/>
</dbReference>
<gene>
    <name evidence="9" type="ORF">B0F87_104275</name>
</gene>
<keyword evidence="5" id="KW-0472">Membrane</keyword>
<dbReference type="InterPro" id="IPR039426">
    <property type="entry name" value="TonB-dep_rcpt-like"/>
</dbReference>
<feature type="chain" id="PRO_5015733151" evidence="7">
    <location>
        <begin position="33"/>
        <end position="115"/>
    </location>
</feature>
<evidence type="ECO:0000259" key="8">
    <source>
        <dbReference type="Pfam" id="PF07715"/>
    </source>
</evidence>
<evidence type="ECO:0000256" key="6">
    <source>
        <dbReference type="SAM" id="MobiDB-lite"/>
    </source>
</evidence>
<dbReference type="InterPro" id="IPR037066">
    <property type="entry name" value="Plug_dom_sf"/>
</dbReference>
<keyword evidence="4" id="KW-0406">Ion transport</keyword>
<sequence>MSKRKMTSKRTNNANWRLAALLPLGAALNGMAIVADQPTKAQAAEKKEITLPAVKVKATRDNKSGNYKTGTSTVGTKTDTPLIETPQSISVITNDQMEAQNVSTMAEALRYTPGV</sequence>
<comment type="similarity">
    <text evidence="5">Belongs to the TonB-dependent receptor family.</text>
</comment>
<keyword evidence="3" id="KW-0408">Iron</keyword>
<organism evidence="9 10">
    <name type="scientific">Methylobacter tundripaludum</name>
    <dbReference type="NCBI Taxonomy" id="173365"/>
    <lineage>
        <taxon>Bacteria</taxon>
        <taxon>Pseudomonadati</taxon>
        <taxon>Pseudomonadota</taxon>
        <taxon>Gammaproteobacteria</taxon>
        <taxon>Methylococcales</taxon>
        <taxon>Methylococcaceae</taxon>
        <taxon>Methylobacter</taxon>
    </lineage>
</organism>
<evidence type="ECO:0000313" key="10">
    <source>
        <dbReference type="Proteomes" id="UP000240010"/>
    </source>
</evidence>
<feature type="compositionally biased region" description="Low complexity" evidence="6">
    <location>
        <begin position="68"/>
        <end position="80"/>
    </location>
</feature>
<evidence type="ECO:0000256" key="7">
    <source>
        <dbReference type="SAM" id="SignalP"/>
    </source>
</evidence>
<evidence type="ECO:0000256" key="4">
    <source>
        <dbReference type="ARBA" id="ARBA00023065"/>
    </source>
</evidence>
<keyword evidence="5" id="KW-0812">Transmembrane</keyword>
<feature type="domain" description="TonB-dependent receptor plug" evidence="8">
    <location>
        <begin position="82"/>
        <end position="115"/>
    </location>
</feature>